<dbReference type="OrthoDB" id="256574at2"/>
<dbReference type="InterPro" id="IPR007729">
    <property type="entry name" value="DGOK"/>
</dbReference>
<dbReference type="STRING" id="1120923.SAMN02746095_00990"/>
<keyword evidence="1" id="KW-0808">Transferase</keyword>
<dbReference type="Proteomes" id="UP000032668">
    <property type="component" value="Unassembled WGS sequence"/>
</dbReference>
<proteinExistence type="predicted"/>
<dbReference type="RefSeq" id="WP_048877618.1">
    <property type="nucleotide sequence ID" value="NZ_BANC01000017.1"/>
</dbReference>
<keyword evidence="1" id="KW-0418">Kinase</keyword>
<reference evidence="1 2" key="1">
    <citation type="submission" date="2012-11" db="EMBL/GenBank/DDBJ databases">
        <title>Whole genome sequence of Acidocella aminolytica 101 = DSM 11237.</title>
        <authorList>
            <person name="Azuma Y."/>
            <person name="Higashiura N."/>
            <person name="Hirakawa H."/>
            <person name="Matsushita K."/>
        </authorList>
    </citation>
    <scope>NUCLEOTIDE SEQUENCE [LARGE SCALE GENOMIC DNA]</scope>
    <source>
        <strain evidence="2">101 / DSM 11237</strain>
    </source>
</reference>
<dbReference type="InterPro" id="IPR042257">
    <property type="entry name" value="DGOK_C"/>
</dbReference>
<dbReference type="Gene3D" id="3.30.420.300">
    <property type="entry name" value="2-keto-3-deoxy-galactonokinase, substrate binding domain"/>
    <property type="match status" value="1"/>
</dbReference>
<organism evidence="1 2">
    <name type="scientific">Acidocella aminolytica 101 = DSM 11237</name>
    <dbReference type="NCBI Taxonomy" id="1120923"/>
    <lineage>
        <taxon>Bacteria</taxon>
        <taxon>Pseudomonadati</taxon>
        <taxon>Pseudomonadota</taxon>
        <taxon>Alphaproteobacteria</taxon>
        <taxon>Acetobacterales</taxon>
        <taxon>Acidocellaceae</taxon>
        <taxon>Acidocella</taxon>
    </lineage>
</organism>
<comment type="caution">
    <text evidence="1">The sequence shown here is derived from an EMBL/GenBank/DDBJ whole genome shotgun (WGS) entry which is preliminary data.</text>
</comment>
<keyword evidence="2" id="KW-1185">Reference proteome</keyword>
<name>A0A0D6PCU9_9PROT</name>
<evidence type="ECO:0000313" key="1">
    <source>
        <dbReference type="EMBL" id="GAN79156.1"/>
    </source>
</evidence>
<evidence type="ECO:0000313" key="2">
    <source>
        <dbReference type="Proteomes" id="UP000032668"/>
    </source>
</evidence>
<protein>
    <submittedName>
        <fullName evidence="1">2-keto-3-deoxy-galactonokinase</fullName>
    </submittedName>
</protein>
<dbReference type="GO" id="GO:0008671">
    <property type="term" value="F:2-dehydro-3-deoxygalactonokinase activity"/>
    <property type="evidence" value="ECO:0007669"/>
    <property type="project" value="InterPro"/>
</dbReference>
<dbReference type="Gene3D" id="3.30.420.310">
    <property type="entry name" value="2-keto-3-deoxy-galactonokinase, C-terminal domain"/>
    <property type="match status" value="1"/>
</dbReference>
<dbReference type="InterPro" id="IPR042258">
    <property type="entry name" value="DGOK_N"/>
</dbReference>
<dbReference type="Pfam" id="PF05035">
    <property type="entry name" value="DGOK"/>
    <property type="match status" value="1"/>
</dbReference>
<dbReference type="AlphaFoldDB" id="A0A0D6PCU9"/>
<sequence length="311" mass="32398">MSGNALLADWGTSNLRLWLVDEAGTVLAHRASTQGADGLGPDGFAAVLQGHLQAMDMPVSPTPLPVVICGMAGARQGWREAGYVHVPATPNACLVQAVTVPAEGLDVRILPGLAQQAPQPSDVMRGEETQLIGLLATSPSLTGTVCLPGTHSKWVRTSHGQIQQFHTAMTGELFALLSRDSVLRHVIAGETRFAPEDPAFGMGLETSFTQPGTLPLTLFQIRAAGLLAGQTGASAAARLSGLLIGAELIAALDGLPETEEVALVAAGALAPLYAYAFTQAKRRFCLLDANTLTLAGLLAAARHLFPAVFKD</sequence>
<gene>
    <name evidence="1" type="ORF">Aam_017_061</name>
</gene>
<dbReference type="GO" id="GO:0034194">
    <property type="term" value="P:D-galactonate catabolic process"/>
    <property type="evidence" value="ECO:0007669"/>
    <property type="project" value="InterPro"/>
</dbReference>
<dbReference type="EMBL" id="BANC01000017">
    <property type="protein sequence ID" value="GAN79156.1"/>
    <property type="molecule type" value="Genomic_DNA"/>
</dbReference>
<accession>A0A0D6PCU9</accession>